<proteinExistence type="predicted"/>
<comment type="caution">
    <text evidence="1">The sequence shown here is derived from an EMBL/GenBank/DDBJ whole genome shotgun (WGS) entry which is preliminary data.</text>
</comment>
<reference evidence="1 2" key="1">
    <citation type="submission" date="2020-08" db="EMBL/GenBank/DDBJ databases">
        <title>Bridging the membrane lipid divide: bacteria of the FCB group superphylum have the potential to synthesize archaeal ether lipids.</title>
        <authorList>
            <person name="Villanueva L."/>
            <person name="Von Meijenfeldt F.A.B."/>
            <person name="Westbye A.B."/>
            <person name="Yadav S."/>
            <person name="Hopmans E.C."/>
            <person name="Dutilh B.E."/>
            <person name="Sinninghe Damste J.S."/>
        </authorList>
    </citation>
    <scope>NUCLEOTIDE SEQUENCE [LARGE SCALE GENOMIC DNA]</scope>
    <source>
        <strain evidence="1">NIOZ-UU30</strain>
    </source>
</reference>
<name>A0A8J6NX03_9BACT</name>
<dbReference type="Proteomes" id="UP000603434">
    <property type="component" value="Unassembled WGS sequence"/>
</dbReference>
<sequence>MGNAKVEVRPVASVKAAPLADSRLDIWREDLLKLSAIAQLKVVRYKKDQTNLCSFFTDGYILPADVML</sequence>
<evidence type="ECO:0000313" key="2">
    <source>
        <dbReference type="Proteomes" id="UP000603434"/>
    </source>
</evidence>
<protein>
    <submittedName>
        <fullName evidence="1">Uncharacterized protein</fullName>
    </submittedName>
</protein>
<accession>A0A8J6NX03</accession>
<dbReference type="AlphaFoldDB" id="A0A8J6NX03"/>
<dbReference type="EMBL" id="JACNJH010000151">
    <property type="protein sequence ID" value="MBC8361771.1"/>
    <property type="molecule type" value="Genomic_DNA"/>
</dbReference>
<gene>
    <name evidence="1" type="ORF">H8E23_10265</name>
</gene>
<evidence type="ECO:0000313" key="1">
    <source>
        <dbReference type="EMBL" id="MBC8361771.1"/>
    </source>
</evidence>
<organism evidence="1 2">
    <name type="scientific">Candidatus Desulfatibia profunda</name>
    <dbReference type="NCBI Taxonomy" id="2841695"/>
    <lineage>
        <taxon>Bacteria</taxon>
        <taxon>Pseudomonadati</taxon>
        <taxon>Thermodesulfobacteriota</taxon>
        <taxon>Desulfobacteria</taxon>
        <taxon>Desulfobacterales</taxon>
        <taxon>Desulfobacterales incertae sedis</taxon>
        <taxon>Candidatus Desulfatibia</taxon>
    </lineage>
</organism>